<dbReference type="RefSeq" id="XP_023627418.1">
    <property type="nucleotide sequence ID" value="XM_023771650.1"/>
</dbReference>
<gene>
    <name evidence="1" type="ORF">RCC_06389</name>
</gene>
<proteinExistence type="predicted"/>
<dbReference type="Pfam" id="PF19271">
    <property type="entry name" value="Nis1"/>
    <property type="match status" value="1"/>
</dbReference>
<evidence type="ECO:0000313" key="2">
    <source>
        <dbReference type="Proteomes" id="UP000225277"/>
    </source>
</evidence>
<evidence type="ECO:0000313" key="1">
    <source>
        <dbReference type="EMBL" id="CZT20529.1"/>
    </source>
</evidence>
<dbReference type="Proteomes" id="UP000225277">
    <property type="component" value="Unassembled WGS sequence"/>
</dbReference>
<dbReference type="OrthoDB" id="3913322at2759"/>
<keyword evidence="2" id="KW-1185">Reference proteome</keyword>
<name>A0A2D3VFF6_9PEZI</name>
<dbReference type="GeneID" id="35601526"/>
<reference evidence="1 2" key="1">
    <citation type="submission" date="2016-03" db="EMBL/GenBank/DDBJ databases">
        <authorList>
            <person name="Ploux O."/>
        </authorList>
    </citation>
    <scope>NUCLEOTIDE SEQUENCE [LARGE SCALE GENOMIC DNA]</scope>
    <source>
        <strain evidence="1 2">URUG2</strain>
    </source>
</reference>
<dbReference type="EMBL" id="FJUY01000009">
    <property type="protein sequence ID" value="CZT20529.1"/>
    <property type="molecule type" value="Genomic_DNA"/>
</dbReference>
<organism evidence="1 2">
    <name type="scientific">Ramularia collo-cygni</name>
    <dbReference type="NCBI Taxonomy" id="112498"/>
    <lineage>
        <taxon>Eukaryota</taxon>
        <taxon>Fungi</taxon>
        <taxon>Dikarya</taxon>
        <taxon>Ascomycota</taxon>
        <taxon>Pezizomycotina</taxon>
        <taxon>Dothideomycetes</taxon>
        <taxon>Dothideomycetidae</taxon>
        <taxon>Mycosphaerellales</taxon>
        <taxon>Mycosphaerellaceae</taxon>
        <taxon>Ramularia</taxon>
    </lineage>
</organism>
<protein>
    <submittedName>
        <fullName evidence="1">Uncharacterized protein</fullName>
    </submittedName>
</protein>
<dbReference type="AlphaFoldDB" id="A0A2D3VFF6"/>
<dbReference type="InterPro" id="IPR045469">
    <property type="entry name" value="Nis1"/>
</dbReference>
<accession>A0A2D3VFF6</accession>
<sequence length="38" mass="3956">MSFGISPANTSYPGSLGKVLSGKYLGRDLSNTATNITH</sequence>